<reference evidence="3 4" key="1">
    <citation type="submission" date="2018-05" db="EMBL/GenBank/DDBJ databases">
        <title>Spiribacter halobius sp. nov., a moderately halophilic bacterium isolated from marine solar saltern.</title>
        <authorList>
            <person name="Zheng W.-S."/>
            <person name="Lu D.-C."/>
            <person name="Du Z.-J."/>
        </authorList>
    </citation>
    <scope>NUCLEOTIDE SEQUENCE [LARGE SCALE GENOMIC DNA]</scope>
    <source>
        <strain evidence="3 4">E85</strain>
    </source>
</reference>
<dbReference type="InterPro" id="IPR003788">
    <property type="entry name" value="NDUFAF7"/>
</dbReference>
<accession>A0A2U2N6U6</accession>
<name>A0A2U2N6U6_9GAMM</name>
<evidence type="ECO:0000256" key="2">
    <source>
        <dbReference type="ARBA" id="ARBA00022679"/>
    </source>
</evidence>
<evidence type="ECO:0000256" key="1">
    <source>
        <dbReference type="ARBA" id="ARBA00022603"/>
    </source>
</evidence>
<dbReference type="EMBL" id="QFFI01000004">
    <property type="protein sequence ID" value="PWG64921.1"/>
    <property type="molecule type" value="Genomic_DNA"/>
</dbReference>
<gene>
    <name evidence="3" type="ORF">DEM34_03755</name>
</gene>
<evidence type="ECO:0000313" key="4">
    <source>
        <dbReference type="Proteomes" id="UP000245474"/>
    </source>
</evidence>
<dbReference type="OrthoDB" id="9794208at2"/>
<sequence>MSVPRPPDLPTPDADARAHSEALRERLVRAVRAAGGALDFERFMALALYAPGLGYYSAGQTRFGAGGDFTTAPLMSDLFARTLARETARVLAAIDGDTVLELGAGSGRMAVDVLRELARLDAAPARYLILEVSADLRAAQAEALRELPEGLRKRVLWLDRLPAEPIRGAILANEVMDALPVRRFQRGEATVEALAVGLDASGGFTWVPQPADAALAEAVAAIERERGERLPAGYVSEWCPSLAPWVAALADALEAGAALLVDYGYPRGEYYHPQRGMGTLLCHYRHRAHDDPFLWPGLQDITASVDFTLAARAGTEAGLDLLGFTTQAHFLAGAGLPALLEADAAGDPGRAAELAQQAKPLLFPGEMGERFKVLGLARGLGEPTPGFAFVDHRDRLAR</sequence>
<keyword evidence="1 3" id="KW-0489">Methyltransferase</keyword>
<keyword evidence="4" id="KW-1185">Reference proteome</keyword>
<protein>
    <submittedName>
        <fullName evidence="3">SAM-dependent methyltransferase</fullName>
    </submittedName>
</protein>
<dbReference type="GO" id="GO:0032259">
    <property type="term" value="P:methylation"/>
    <property type="evidence" value="ECO:0007669"/>
    <property type="project" value="UniProtKB-KW"/>
</dbReference>
<dbReference type="GO" id="GO:0035243">
    <property type="term" value="F:protein-arginine omega-N symmetric methyltransferase activity"/>
    <property type="evidence" value="ECO:0007669"/>
    <property type="project" value="TreeGrafter"/>
</dbReference>
<dbReference type="AlphaFoldDB" id="A0A2U2N6U6"/>
<dbReference type="Pfam" id="PF02636">
    <property type="entry name" value="Methyltransf_28"/>
    <property type="match status" value="1"/>
</dbReference>
<keyword evidence="2 3" id="KW-0808">Transferase</keyword>
<dbReference type="InterPro" id="IPR029063">
    <property type="entry name" value="SAM-dependent_MTases_sf"/>
</dbReference>
<dbReference type="SUPFAM" id="SSF53335">
    <property type="entry name" value="S-adenosyl-L-methionine-dependent methyltransferases"/>
    <property type="match status" value="1"/>
</dbReference>
<proteinExistence type="predicted"/>
<dbReference type="Proteomes" id="UP000245474">
    <property type="component" value="Unassembled WGS sequence"/>
</dbReference>
<dbReference type="InterPro" id="IPR038375">
    <property type="entry name" value="NDUFAF7_sf"/>
</dbReference>
<dbReference type="PANTHER" id="PTHR12049:SF7">
    <property type="entry name" value="PROTEIN ARGININE METHYLTRANSFERASE NDUFAF7, MITOCHONDRIAL"/>
    <property type="match status" value="1"/>
</dbReference>
<dbReference type="Gene3D" id="3.40.50.12710">
    <property type="match status" value="1"/>
</dbReference>
<dbReference type="PANTHER" id="PTHR12049">
    <property type="entry name" value="PROTEIN ARGININE METHYLTRANSFERASE NDUFAF7, MITOCHONDRIAL"/>
    <property type="match status" value="1"/>
</dbReference>
<organism evidence="3 4">
    <name type="scientific">Sediminicurvatus halobius</name>
    <dbReference type="NCBI Taxonomy" id="2182432"/>
    <lineage>
        <taxon>Bacteria</taxon>
        <taxon>Pseudomonadati</taxon>
        <taxon>Pseudomonadota</taxon>
        <taxon>Gammaproteobacteria</taxon>
        <taxon>Chromatiales</taxon>
        <taxon>Ectothiorhodospiraceae</taxon>
        <taxon>Sediminicurvatus</taxon>
    </lineage>
</organism>
<evidence type="ECO:0000313" key="3">
    <source>
        <dbReference type="EMBL" id="PWG64921.1"/>
    </source>
</evidence>
<comment type="caution">
    <text evidence="3">The sequence shown here is derived from an EMBL/GenBank/DDBJ whole genome shotgun (WGS) entry which is preliminary data.</text>
</comment>